<keyword evidence="3" id="KW-1185">Reference proteome</keyword>
<feature type="region of interest" description="Disordered" evidence="1">
    <location>
        <begin position="272"/>
        <end position="300"/>
    </location>
</feature>
<evidence type="ECO:0000313" key="2">
    <source>
        <dbReference type="EMBL" id="KAK7482118.1"/>
    </source>
</evidence>
<comment type="caution">
    <text evidence="2">The sequence shown here is derived from an EMBL/GenBank/DDBJ whole genome shotgun (WGS) entry which is preliminary data.</text>
</comment>
<sequence length="300" mass="32445">MFTFSSNQVVFGQAAPYWASAGCGVCGPLRVTVIGQRSGQDVTSLIRGTAVHSKLTADLPLHSMLRDRLASSAVSTKGKQQKVGHERGRVMRPCHMKGACAVRTEAGEWWAVIKDGESEACGQLLNESSDHDHPRLLLKECTSSAVSTSTGSAPVERCRHLQGVHQCIYNPAQVEVVWGRASIPRADSKEEIKGGGGHRVTEREGSGGERIMAPDGAVNTGRLHAVQRFAAVSEADRRHFSVSVPSVALETKPHQFVAGGVIRQIIPPLKSTLTKRRQLKPKPPDHVTGMKEREQESLGK</sequence>
<feature type="compositionally biased region" description="Basic and acidic residues" evidence="1">
    <location>
        <begin position="188"/>
        <end position="207"/>
    </location>
</feature>
<evidence type="ECO:0000313" key="3">
    <source>
        <dbReference type="Proteomes" id="UP001519460"/>
    </source>
</evidence>
<dbReference type="EMBL" id="JACVVK020000250">
    <property type="protein sequence ID" value="KAK7482118.1"/>
    <property type="molecule type" value="Genomic_DNA"/>
</dbReference>
<feature type="region of interest" description="Disordered" evidence="1">
    <location>
        <begin position="188"/>
        <end position="215"/>
    </location>
</feature>
<evidence type="ECO:0000256" key="1">
    <source>
        <dbReference type="SAM" id="MobiDB-lite"/>
    </source>
</evidence>
<accession>A0ABD0K4W2</accession>
<dbReference type="Proteomes" id="UP001519460">
    <property type="component" value="Unassembled WGS sequence"/>
</dbReference>
<protein>
    <submittedName>
        <fullName evidence="2">Uncharacterized protein</fullName>
    </submittedName>
</protein>
<proteinExistence type="predicted"/>
<dbReference type="AlphaFoldDB" id="A0ABD0K4W2"/>
<organism evidence="2 3">
    <name type="scientific">Batillaria attramentaria</name>
    <dbReference type="NCBI Taxonomy" id="370345"/>
    <lineage>
        <taxon>Eukaryota</taxon>
        <taxon>Metazoa</taxon>
        <taxon>Spiralia</taxon>
        <taxon>Lophotrochozoa</taxon>
        <taxon>Mollusca</taxon>
        <taxon>Gastropoda</taxon>
        <taxon>Caenogastropoda</taxon>
        <taxon>Sorbeoconcha</taxon>
        <taxon>Cerithioidea</taxon>
        <taxon>Batillariidae</taxon>
        <taxon>Batillaria</taxon>
    </lineage>
</organism>
<gene>
    <name evidence="2" type="ORF">BaRGS_00026583</name>
</gene>
<name>A0ABD0K4W2_9CAEN</name>
<feature type="compositionally biased region" description="Basic and acidic residues" evidence="1">
    <location>
        <begin position="282"/>
        <end position="300"/>
    </location>
</feature>
<reference evidence="2 3" key="1">
    <citation type="journal article" date="2023" name="Sci. Data">
        <title>Genome assembly of the Korean intertidal mud-creeper Batillaria attramentaria.</title>
        <authorList>
            <person name="Patra A.K."/>
            <person name="Ho P.T."/>
            <person name="Jun S."/>
            <person name="Lee S.J."/>
            <person name="Kim Y."/>
            <person name="Won Y.J."/>
        </authorList>
    </citation>
    <scope>NUCLEOTIDE SEQUENCE [LARGE SCALE GENOMIC DNA]</scope>
    <source>
        <strain evidence="2">Wonlab-2016</strain>
    </source>
</reference>